<dbReference type="AlphaFoldDB" id="A0A344UUS2"/>
<proteinExistence type="predicted"/>
<evidence type="ECO:0000256" key="2">
    <source>
        <dbReference type="SAM" id="Phobius"/>
    </source>
</evidence>
<evidence type="ECO:0000313" key="4">
    <source>
        <dbReference type="Proteomes" id="UP000251995"/>
    </source>
</evidence>
<feature type="transmembrane region" description="Helical" evidence="2">
    <location>
        <begin position="136"/>
        <end position="153"/>
    </location>
</feature>
<feature type="compositionally biased region" description="Polar residues" evidence="1">
    <location>
        <begin position="67"/>
        <end position="79"/>
    </location>
</feature>
<sequence length="224" mass="23809">MDKHGPGSDGGRESKMSQNPYGSANGAGPQDPYSQASAGQGPYSAQPYSAQPNGAQQPIVDPYAGDPSSTPGSYAQQPTVDPYAASQPYPQGPYGQDPYGQNPYGQVPVPVQQPYAQGYGPNMPADGGMSNVAPNLWLSAFFGWIPALIYFLSCKDNCAPTVRKAHADNLSFQLIRLIVLCVPYVGVLAALVLFIIAIIHATQVPGQVRSGQQARFTLTPDWIH</sequence>
<organism evidence="3 4">
    <name type="scientific">Acidipropionibacterium virtanenii</name>
    <dbReference type="NCBI Taxonomy" id="2057246"/>
    <lineage>
        <taxon>Bacteria</taxon>
        <taxon>Bacillati</taxon>
        <taxon>Actinomycetota</taxon>
        <taxon>Actinomycetes</taxon>
        <taxon>Propionibacteriales</taxon>
        <taxon>Propionibacteriaceae</taxon>
        <taxon>Acidipropionibacterium</taxon>
    </lineage>
</organism>
<evidence type="ECO:0000313" key="3">
    <source>
        <dbReference type="EMBL" id="AXE39020.1"/>
    </source>
</evidence>
<keyword evidence="4" id="KW-1185">Reference proteome</keyword>
<keyword evidence="2" id="KW-0472">Membrane</keyword>
<feature type="region of interest" description="Disordered" evidence="1">
    <location>
        <begin position="1"/>
        <end position="107"/>
    </location>
</feature>
<feature type="compositionally biased region" description="Basic and acidic residues" evidence="1">
    <location>
        <begin position="1"/>
        <end position="15"/>
    </location>
</feature>
<feature type="compositionally biased region" description="Low complexity" evidence="1">
    <location>
        <begin position="87"/>
        <end position="107"/>
    </location>
</feature>
<dbReference type="KEGG" id="acij:JS278_01862"/>
<dbReference type="Proteomes" id="UP000251995">
    <property type="component" value="Chromosome"/>
</dbReference>
<feature type="compositionally biased region" description="Polar residues" evidence="1">
    <location>
        <begin position="46"/>
        <end position="56"/>
    </location>
</feature>
<reference evidence="3 4" key="1">
    <citation type="submission" date="2017-12" db="EMBL/GenBank/DDBJ databases">
        <title>The whole genome sequence of the Acidipropionibacterium virtanenii sp. nov. type strain JS278.</title>
        <authorList>
            <person name="Laine P."/>
            <person name="Deptula P."/>
            <person name="Varmanen P."/>
            <person name="Auvinen P."/>
        </authorList>
    </citation>
    <scope>NUCLEOTIDE SEQUENCE [LARGE SCALE GENOMIC DNA]</scope>
    <source>
        <strain evidence="3 4">JS278</strain>
    </source>
</reference>
<keyword evidence="2" id="KW-1133">Transmembrane helix</keyword>
<protein>
    <submittedName>
        <fullName evidence="3">Uncharacterized protein</fullName>
    </submittedName>
</protein>
<name>A0A344UUS2_9ACTN</name>
<accession>A0A344UUS2</accession>
<dbReference type="EMBL" id="CP025198">
    <property type="protein sequence ID" value="AXE39020.1"/>
    <property type="molecule type" value="Genomic_DNA"/>
</dbReference>
<feature type="transmembrane region" description="Helical" evidence="2">
    <location>
        <begin position="174"/>
        <end position="199"/>
    </location>
</feature>
<keyword evidence="2" id="KW-0812">Transmembrane</keyword>
<gene>
    <name evidence="3" type="ORF">JS278_01862</name>
</gene>
<evidence type="ECO:0000256" key="1">
    <source>
        <dbReference type="SAM" id="MobiDB-lite"/>
    </source>
</evidence>